<evidence type="ECO:0000313" key="2">
    <source>
        <dbReference type="EMBL" id="BBX67592.1"/>
    </source>
</evidence>
<organism evidence="2 3">
    <name type="scientific">Mycolicibacterium psychrotolerans</name>
    <dbReference type="NCBI Taxonomy" id="216929"/>
    <lineage>
        <taxon>Bacteria</taxon>
        <taxon>Bacillati</taxon>
        <taxon>Actinomycetota</taxon>
        <taxon>Actinomycetes</taxon>
        <taxon>Mycobacteriales</taxon>
        <taxon>Mycobacteriaceae</taxon>
        <taxon>Mycolicibacterium</taxon>
    </lineage>
</organism>
<protein>
    <submittedName>
        <fullName evidence="2">Uncharacterized protein</fullName>
    </submittedName>
</protein>
<reference evidence="2 3" key="1">
    <citation type="journal article" date="2019" name="Emerg. Microbes Infect.">
        <title>Comprehensive subspecies identification of 175 nontuberculous mycobacteria species based on 7547 genomic profiles.</title>
        <authorList>
            <person name="Matsumoto Y."/>
            <person name="Kinjo T."/>
            <person name="Motooka D."/>
            <person name="Nabeya D."/>
            <person name="Jung N."/>
            <person name="Uechi K."/>
            <person name="Horii T."/>
            <person name="Iida T."/>
            <person name="Fujita J."/>
            <person name="Nakamura S."/>
        </authorList>
    </citation>
    <scope>NUCLEOTIDE SEQUENCE [LARGE SCALE GENOMIC DNA]</scope>
    <source>
        <strain evidence="2 3">JCM 13323</strain>
    </source>
</reference>
<feature type="compositionally biased region" description="Pro residues" evidence="1">
    <location>
        <begin position="22"/>
        <end position="34"/>
    </location>
</feature>
<dbReference type="Proteomes" id="UP000466514">
    <property type="component" value="Chromosome"/>
</dbReference>
<proteinExistence type="predicted"/>
<sequence length="40" mass="4106">MTAPDEMPDQTSPEPDTTDVPPANPGYATPPPEGIPDAEG</sequence>
<feature type="region of interest" description="Disordered" evidence="1">
    <location>
        <begin position="1"/>
        <end position="40"/>
    </location>
</feature>
<name>A0A7I7M6U4_9MYCO</name>
<dbReference type="RefSeq" id="WP_264061085.1">
    <property type="nucleotide sequence ID" value="NZ_AP022574.1"/>
</dbReference>
<keyword evidence="3" id="KW-1185">Reference proteome</keyword>
<dbReference type="AlphaFoldDB" id="A0A7I7M6U4"/>
<evidence type="ECO:0000256" key="1">
    <source>
        <dbReference type="SAM" id="MobiDB-lite"/>
    </source>
</evidence>
<dbReference type="KEGG" id="mpsc:MPSYJ_10530"/>
<evidence type="ECO:0000313" key="3">
    <source>
        <dbReference type="Proteomes" id="UP000466514"/>
    </source>
</evidence>
<dbReference type="EMBL" id="AP022574">
    <property type="protein sequence ID" value="BBX67592.1"/>
    <property type="molecule type" value="Genomic_DNA"/>
</dbReference>
<gene>
    <name evidence="2" type="ORF">MPSYJ_10530</name>
</gene>
<accession>A0A7I7M6U4</accession>